<accession>A0A8S3ZZM8</accession>
<feature type="binding site" evidence="7">
    <location>
        <begin position="143"/>
        <end position="144"/>
    </location>
    <ligand>
        <name>substrate</name>
    </ligand>
</feature>
<dbReference type="InterPro" id="IPR027473">
    <property type="entry name" value="L-asparaginase_C"/>
</dbReference>
<dbReference type="InterPro" id="IPR006033">
    <property type="entry name" value="AsnA_fam"/>
</dbReference>
<dbReference type="Gene3D" id="3.40.50.40">
    <property type="match status" value="1"/>
</dbReference>
<evidence type="ECO:0000259" key="12">
    <source>
        <dbReference type="Pfam" id="PF17763"/>
    </source>
</evidence>
<dbReference type="SMART" id="SM00248">
    <property type="entry name" value="ANK"/>
    <property type="match status" value="4"/>
</dbReference>
<dbReference type="InterPro" id="IPR037152">
    <property type="entry name" value="L-asparaginase_N_sf"/>
</dbReference>
<gene>
    <name evidence="13" type="ORF">CUNI_LOCUS19088</name>
</gene>
<dbReference type="InterPro" id="IPR002110">
    <property type="entry name" value="Ankyrin_rpt"/>
</dbReference>
<protein>
    <recommendedName>
        <fullName evidence="1">asparaginase</fullName>
        <ecNumber evidence="1">3.5.1.1</ecNumber>
    </recommendedName>
</protein>
<dbReference type="PROSITE" id="PS51732">
    <property type="entry name" value="ASN_GLN_ASE_3"/>
    <property type="match status" value="1"/>
</dbReference>
<dbReference type="InterPro" id="IPR040919">
    <property type="entry name" value="Asparaginase_C"/>
</dbReference>
<dbReference type="Pfam" id="PF17763">
    <property type="entry name" value="Asparaginase_C"/>
    <property type="match status" value="1"/>
</dbReference>
<dbReference type="SUPFAM" id="SSF53774">
    <property type="entry name" value="Glutaminase/Asparaginase"/>
    <property type="match status" value="1"/>
</dbReference>
<evidence type="ECO:0000256" key="5">
    <source>
        <dbReference type="ARBA" id="ARBA00061199"/>
    </source>
</evidence>
<dbReference type="InterPro" id="IPR036152">
    <property type="entry name" value="Asp/glu_Ase-like_sf"/>
</dbReference>
<keyword evidence="4 8" id="KW-0040">ANK repeat</keyword>
<name>A0A8S3ZZM8_9EUPU</name>
<dbReference type="InterPro" id="IPR006034">
    <property type="entry name" value="Asparaginase/glutaminase-like"/>
</dbReference>
<keyword evidence="2" id="KW-0677">Repeat</keyword>
<feature type="repeat" description="ANK" evidence="8">
    <location>
        <begin position="459"/>
        <end position="491"/>
    </location>
</feature>
<dbReference type="FunFam" id="3.40.50.40:FF:000001">
    <property type="entry name" value="L-asparaginase 1"/>
    <property type="match status" value="1"/>
</dbReference>
<comment type="similarity">
    <text evidence="5">In the N-terminal section; belongs to the asparaginase 1 family.</text>
</comment>
<dbReference type="Gene3D" id="3.40.50.1170">
    <property type="entry name" value="L-asparaginase, N-terminal domain"/>
    <property type="match status" value="1"/>
</dbReference>
<evidence type="ECO:0000256" key="1">
    <source>
        <dbReference type="ARBA" id="ARBA00012920"/>
    </source>
</evidence>
<dbReference type="PROSITE" id="PS50088">
    <property type="entry name" value="ANK_REPEAT"/>
    <property type="match status" value="3"/>
</dbReference>
<evidence type="ECO:0000256" key="6">
    <source>
        <dbReference type="PIRSR" id="PIRSR001220-1"/>
    </source>
</evidence>
<dbReference type="SUPFAM" id="SSF48403">
    <property type="entry name" value="Ankyrin repeat"/>
    <property type="match status" value="1"/>
</dbReference>
<feature type="repeat" description="ANK" evidence="8">
    <location>
        <begin position="492"/>
        <end position="524"/>
    </location>
</feature>
<evidence type="ECO:0000256" key="9">
    <source>
        <dbReference type="PROSITE-ProRule" id="PRU10099"/>
    </source>
</evidence>
<evidence type="ECO:0000256" key="8">
    <source>
        <dbReference type="PROSITE-ProRule" id="PRU00023"/>
    </source>
</evidence>
<dbReference type="FunFam" id="3.40.50.1170:FF:000003">
    <property type="entry name" value="60 kDa lysophospholipase"/>
    <property type="match status" value="1"/>
</dbReference>
<feature type="active site" evidence="10">
    <location>
        <position position="143"/>
    </location>
</feature>
<keyword evidence="3" id="KW-0378">Hydrolase</keyword>
<evidence type="ECO:0000256" key="4">
    <source>
        <dbReference type="ARBA" id="ARBA00023043"/>
    </source>
</evidence>
<feature type="binding site" evidence="7">
    <location>
        <position position="112"/>
    </location>
    <ligand>
        <name>substrate</name>
    </ligand>
</feature>
<feature type="active site" evidence="9">
    <location>
        <position position="43"/>
    </location>
</feature>
<comment type="caution">
    <text evidence="13">The sequence shown here is derived from an EMBL/GenBank/DDBJ whole genome shotgun (WGS) entry which is preliminary data.</text>
</comment>
<dbReference type="EC" id="3.5.1.1" evidence="1"/>
<evidence type="ECO:0000256" key="10">
    <source>
        <dbReference type="PROSITE-ProRule" id="PRU10100"/>
    </source>
</evidence>
<dbReference type="PANTHER" id="PTHR11707:SF28">
    <property type="entry name" value="60 KDA LYSOPHOSPHOLIPASE"/>
    <property type="match status" value="1"/>
</dbReference>
<dbReference type="OrthoDB" id="542841at2759"/>
<dbReference type="PROSITE" id="PS00144">
    <property type="entry name" value="ASN_GLN_ASE_1"/>
    <property type="match status" value="1"/>
</dbReference>
<dbReference type="PANTHER" id="PTHR11707">
    <property type="entry name" value="L-ASPARAGINASE"/>
    <property type="match status" value="1"/>
</dbReference>
<evidence type="ECO:0000256" key="2">
    <source>
        <dbReference type="ARBA" id="ARBA00022737"/>
    </source>
</evidence>
<feature type="repeat" description="ANK" evidence="8">
    <location>
        <begin position="558"/>
        <end position="590"/>
    </location>
</feature>
<dbReference type="PRINTS" id="PR00139">
    <property type="entry name" value="ASNGLNASE"/>
</dbReference>
<dbReference type="GO" id="GO:0004067">
    <property type="term" value="F:asparaginase activity"/>
    <property type="evidence" value="ECO:0007669"/>
    <property type="project" value="UniProtKB-UniRule"/>
</dbReference>
<feature type="domain" description="Asparaginase/glutaminase C-terminal" evidence="12">
    <location>
        <begin position="264"/>
        <end position="377"/>
    </location>
</feature>
<feature type="domain" description="L-asparaginase N-terminal" evidence="11">
    <location>
        <begin position="34"/>
        <end position="244"/>
    </location>
</feature>
<dbReference type="PIRSF" id="PIRSF001220">
    <property type="entry name" value="L-ASNase_gatD"/>
    <property type="match status" value="1"/>
</dbReference>
<dbReference type="Gene3D" id="1.25.40.20">
    <property type="entry name" value="Ankyrin repeat-containing domain"/>
    <property type="match status" value="2"/>
</dbReference>
<dbReference type="Pfam" id="PF00710">
    <property type="entry name" value="Asparaginase"/>
    <property type="match status" value="1"/>
</dbReference>
<dbReference type="Proteomes" id="UP000678393">
    <property type="component" value="Unassembled WGS sequence"/>
</dbReference>
<dbReference type="EMBL" id="CAJHNH020006279">
    <property type="protein sequence ID" value="CAG5133530.1"/>
    <property type="molecule type" value="Genomic_DNA"/>
</dbReference>
<dbReference type="CDD" id="cd08963">
    <property type="entry name" value="L-asparaginase_I"/>
    <property type="match status" value="1"/>
</dbReference>
<feature type="active site" description="O-isoaspartyl threonine intermediate" evidence="6">
    <location>
        <position position="43"/>
    </location>
</feature>
<dbReference type="SMART" id="SM00870">
    <property type="entry name" value="Asparaginase"/>
    <property type="match status" value="1"/>
</dbReference>
<dbReference type="AlphaFoldDB" id="A0A8S3ZZM8"/>
<organism evidence="13 14">
    <name type="scientific">Candidula unifasciata</name>
    <dbReference type="NCBI Taxonomy" id="100452"/>
    <lineage>
        <taxon>Eukaryota</taxon>
        <taxon>Metazoa</taxon>
        <taxon>Spiralia</taxon>
        <taxon>Lophotrochozoa</taxon>
        <taxon>Mollusca</taxon>
        <taxon>Gastropoda</taxon>
        <taxon>Heterobranchia</taxon>
        <taxon>Euthyneura</taxon>
        <taxon>Panpulmonata</taxon>
        <taxon>Eupulmonata</taxon>
        <taxon>Stylommatophora</taxon>
        <taxon>Helicina</taxon>
        <taxon>Helicoidea</taxon>
        <taxon>Geomitridae</taxon>
        <taxon>Candidula</taxon>
    </lineage>
</organism>
<dbReference type="NCBIfam" id="TIGR00519">
    <property type="entry name" value="asnASE_I"/>
    <property type="match status" value="1"/>
</dbReference>
<dbReference type="SFLD" id="SFLDS00057">
    <property type="entry name" value="Glutaminase/Asparaginase"/>
    <property type="match status" value="1"/>
</dbReference>
<keyword evidence="14" id="KW-1185">Reference proteome</keyword>
<reference evidence="13" key="1">
    <citation type="submission" date="2021-04" db="EMBL/GenBank/DDBJ databases">
        <authorList>
            <consortium name="Molecular Ecology Group"/>
        </authorList>
    </citation>
    <scope>NUCLEOTIDE SEQUENCE</scope>
</reference>
<dbReference type="PROSITE" id="PS50297">
    <property type="entry name" value="ANK_REP_REGION"/>
    <property type="match status" value="3"/>
</dbReference>
<proteinExistence type="inferred from homology"/>
<dbReference type="GO" id="GO:0006528">
    <property type="term" value="P:asparagine metabolic process"/>
    <property type="evidence" value="ECO:0007669"/>
    <property type="project" value="UniProtKB-ARBA"/>
</dbReference>
<evidence type="ECO:0000256" key="7">
    <source>
        <dbReference type="PIRSR" id="PIRSR001220-2"/>
    </source>
</evidence>
<evidence type="ECO:0000259" key="11">
    <source>
        <dbReference type="Pfam" id="PF00710"/>
    </source>
</evidence>
<dbReference type="InterPro" id="IPR027475">
    <property type="entry name" value="Asparaginase/glutaminase_AS2"/>
</dbReference>
<dbReference type="InterPro" id="IPR027474">
    <property type="entry name" value="L-asparaginase_N"/>
</dbReference>
<dbReference type="InterPro" id="IPR036770">
    <property type="entry name" value="Ankyrin_rpt-contain_sf"/>
</dbReference>
<dbReference type="PIRSF" id="PIRSF500176">
    <property type="entry name" value="L_ASNase"/>
    <property type="match status" value="1"/>
</dbReference>
<evidence type="ECO:0000313" key="14">
    <source>
        <dbReference type="Proteomes" id="UP000678393"/>
    </source>
</evidence>
<evidence type="ECO:0000313" key="13">
    <source>
        <dbReference type="EMBL" id="CAG5133530.1"/>
    </source>
</evidence>
<dbReference type="InterPro" id="IPR041725">
    <property type="entry name" value="L-asparaginase_I"/>
</dbReference>
<dbReference type="InterPro" id="IPR020827">
    <property type="entry name" value="Asparaginase/glutaminase_AS1"/>
</dbReference>
<sequence length="624" mass="67847">MASMNGDGSNHAIQNTAVLMHQSSLSLKGPDVAKVLVVYTGGTIGMVPQEGVYTPKANCLVEKLKEMPIFHCKNTDLVLTLELEDFLILQPSAKDRRHVIYKIVEFDPLLDSSNMVIADWIKIATCIKDNYQDYDGFVVLHGTDTMAYSASALSFMCEHLGKPIILTGSQIPIFETRSDGRDNFLASLIIAGNYSIPEVMICFNEKVFRGNRCIKYDSGSFSAFTSPNMAPLVTLEIEIKVDYAAVFRAGTTEKFSIATNMCCNVGLIRLFPGITSQTVRAFLQPPVQGVVLQTYGAGNAPNNRPDLLSLLKEACNWGVLIVNISQCSRGNVGVIYATGMALEEAGVIGGGDMTPEAALSKLCYVLGKEEWSLQHKRKMLARNLRGEMTTVAERELSVSDSELIDSVARFMSLSTKEEIMKVKDAIYPCLMAAAAKTGDIPALEKLRTSGGHLGAENEDGRTALHVACRQGHINVVHYLLHHGVSVHVRDSRKETPLIDAIEGGHLEVIRLLVQTGATMPLPKGQVAVRMNSAASEDDVKAIEAWVTAGASPDWHDYDERTPLHVAISLNNRAVSEFLLKCGARTDVADAFGHTPRSIAVNLGHEDLLAIIDKTVNSTDELASG</sequence>
<evidence type="ECO:0000256" key="3">
    <source>
        <dbReference type="ARBA" id="ARBA00022801"/>
    </source>
</evidence>
<dbReference type="Pfam" id="PF12796">
    <property type="entry name" value="Ank_2"/>
    <property type="match status" value="2"/>
</dbReference>
<dbReference type="PROSITE" id="PS00917">
    <property type="entry name" value="ASN_GLN_ASE_2"/>
    <property type="match status" value="1"/>
</dbReference>